<comment type="caution">
    <text evidence="1">The sequence shown here is derived from an EMBL/GenBank/DDBJ whole genome shotgun (WGS) entry which is preliminary data.</text>
</comment>
<evidence type="ECO:0000313" key="2">
    <source>
        <dbReference type="Proteomes" id="UP001165367"/>
    </source>
</evidence>
<name>A0ABS9KTX8_9BACT</name>
<evidence type="ECO:0000313" key="1">
    <source>
        <dbReference type="EMBL" id="MCG2615785.1"/>
    </source>
</evidence>
<evidence type="ECO:0008006" key="3">
    <source>
        <dbReference type="Google" id="ProtNLM"/>
    </source>
</evidence>
<organism evidence="1 2">
    <name type="scientific">Terrimonas ginsenosidimutans</name>
    <dbReference type="NCBI Taxonomy" id="2908004"/>
    <lineage>
        <taxon>Bacteria</taxon>
        <taxon>Pseudomonadati</taxon>
        <taxon>Bacteroidota</taxon>
        <taxon>Chitinophagia</taxon>
        <taxon>Chitinophagales</taxon>
        <taxon>Chitinophagaceae</taxon>
        <taxon>Terrimonas</taxon>
    </lineage>
</organism>
<dbReference type="RefSeq" id="WP_237873937.1">
    <property type="nucleotide sequence ID" value="NZ_JAKLTR010000010.1"/>
</dbReference>
<dbReference type="Proteomes" id="UP001165367">
    <property type="component" value="Unassembled WGS sequence"/>
</dbReference>
<reference evidence="1" key="1">
    <citation type="submission" date="2022-01" db="EMBL/GenBank/DDBJ databases">
        <authorList>
            <person name="Jo J.-H."/>
            <person name="Im W.-T."/>
        </authorList>
    </citation>
    <scope>NUCLEOTIDE SEQUENCE</scope>
    <source>
        <strain evidence="1">NA20</strain>
    </source>
</reference>
<sequence>MQYQKEDMIGEFYQWESDKMSDAVDRAPSRRAFDRFNGHHVLYIINYYVTLTNKFSKEYCQVLERKISQDLPIDLRSELSVFNWINISSENDANIGSVLNTRI</sequence>
<dbReference type="EMBL" id="JAKLTR010000010">
    <property type="protein sequence ID" value="MCG2615785.1"/>
    <property type="molecule type" value="Genomic_DNA"/>
</dbReference>
<accession>A0ABS9KTX8</accession>
<protein>
    <recommendedName>
        <fullName evidence="3">Transposase</fullName>
    </recommendedName>
</protein>
<keyword evidence="2" id="KW-1185">Reference proteome</keyword>
<gene>
    <name evidence="1" type="ORF">LZZ85_15905</name>
</gene>
<proteinExistence type="predicted"/>